<dbReference type="InterPro" id="IPR002729">
    <property type="entry name" value="CRISPR-assoc_Cas1"/>
</dbReference>
<evidence type="ECO:0000256" key="5">
    <source>
        <dbReference type="ARBA" id="ARBA00022842"/>
    </source>
</evidence>
<keyword evidence="1" id="KW-0540">Nuclease</keyword>
<accession>T0ZFC0</accession>
<evidence type="ECO:0000256" key="2">
    <source>
        <dbReference type="ARBA" id="ARBA00022723"/>
    </source>
</evidence>
<keyword evidence="3" id="KW-0255">Endonuclease</keyword>
<dbReference type="EMBL" id="AUZX01011502">
    <property type="protein sequence ID" value="EQD43012.1"/>
    <property type="molecule type" value="Genomic_DNA"/>
</dbReference>
<evidence type="ECO:0000256" key="6">
    <source>
        <dbReference type="ARBA" id="ARBA00023118"/>
    </source>
</evidence>
<keyword evidence="4" id="KW-0378">Hydrolase</keyword>
<dbReference type="GO" id="GO:0016787">
    <property type="term" value="F:hydrolase activity"/>
    <property type="evidence" value="ECO:0007669"/>
    <property type="project" value="UniProtKB-KW"/>
</dbReference>
<evidence type="ECO:0000256" key="3">
    <source>
        <dbReference type="ARBA" id="ARBA00022759"/>
    </source>
</evidence>
<name>T0ZFC0_9ZZZZ</name>
<dbReference type="GO" id="GO:0046872">
    <property type="term" value="F:metal ion binding"/>
    <property type="evidence" value="ECO:0007669"/>
    <property type="project" value="UniProtKB-KW"/>
</dbReference>
<keyword evidence="7" id="KW-0238">DNA-binding</keyword>
<evidence type="ECO:0000256" key="4">
    <source>
        <dbReference type="ARBA" id="ARBA00022801"/>
    </source>
</evidence>
<reference evidence="9" key="2">
    <citation type="journal article" date="2014" name="ISME J.">
        <title>Microbial stratification in low pH oxic and suboxic macroscopic growths along an acid mine drainage.</title>
        <authorList>
            <person name="Mendez-Garcia C."/>
            <person name="Mesa V."/>
            <person name="Sprenger R.R."/>
            <person name="Richter M."/>
            <person name="Diez M.S."/>
            <person name="Solano J."/>
            <person name="Bargiela R."/>
            <person name="Golyshina O.V."/>
            <person name="Manteca A."/>
            <person name="Ramos J.L."/>
            <person name="Gallego J.R."/>
            <person name="Llorente I."/>
            <person name="Martins Dos Santos V.A."/>
            <person name="Jensen O.N."/>
            <person name="Pelaez A.I."/>
            <person name="Sanchez J."/>
            <person name="Ferrer M."/>
        </authorList>
    </citation>
    <scope>NUCLEOTIDE SEQUENCE</scope>
</reference>
<evidence type="ECO:0000256" key="7">
    <source>
        <dbReference type="ARBA" id="ARBA00023125"/>
    </source>
</evidence>
<dbReference type="AlphaFoldDB" id="T0ZFC0"/>
<organism evidence="9">
    <name type="scientific">mine drainage metagenome</name>
    <dbReference type="NCBI Taxonomy" id="410659"/>
    <lineage>
        <taxon>unclassified sequences</taxon>
        <taxon>metagenomes</taxon>
        <taxon>ecological metagenomes</taxon>
    </lineage>
</organism>
<reference evidence="9" key="1">
    <citation type="submission" date="2013-08" db="EMBL/GenBank/DDBJ databases">
        <authorList>
            <person name="Mendez C."/>
            <person name="Richter M."/>
            <person name="Ferrer M."/>
            <person name="Sanchez J."/>
        </authorList>
    </citation>
    <scope>NUCLEOTIDE SEQUENCE</scope>
</reference>
<dbReference type="InterPro" id="IPR050646">
    <property type="entry name" value="Cas1"/>
</dbReference>
<proteinExistence type="predicted"/>
<dbReference type="NCBIfam" id="TIGR00287">
    <property type="entry name" value="cas1"/>
    <property type="match status" value="1"/>
</dbReference>
<evidence type="ECO:0000313" key="9">
    <source>
        <dbReference type="EMBL" id="EQD43012.1"/>
    </source>
</evidence>
<sequence length="122" mass="14129">MTAVGFDPYRGFLHQPKYGHPALSLDLMEEFRPLIVDSIVIGLINNNEVAENDFIQRGNSVSIKDNARKTVIRAYERKMDTLVTHPFFGYSISYRRNLEVQARLLGRTILGELTEYPMFYTR</sequence>
<dbReference type="PANTHER" id="PTHR34353:SF2">
    <property type="entry name" value="CRISPR-ASSOCIATED ENDONUCLEASE CAS1 1"/>
    <property type="match status" value="1"/>
</dbReference>
<dbReference type="Gene3D" id="1.20.120.920">
    <property type="entry name" value="CRISPR-associated endonuclease Cas1, C-terminal domain"/>
    <property type="match status" value="1"/>
</dbReference>
<dbReference type="CDD" id="cd09634">
    <property type="entry name" value="Cas1_I-II-III"/>
    <property type="match status" value="1"/>
</dbReference>
<gene>
    <name evidence="9" type="ORF">B1A_15673</name>
</gene>
<keyword evidence="6" id="KW-0051">Antiviral defense</keyword>
<dbReference type="GO" id="GO:0051607">
    <property type="term" value="P:defense response to virus"/>
    <property type="evidence" value="ECO:0007669"/>
    <property type="project" value="UniProtKB-KW"/>
</dbReference>
<protein>
    <submittedName>
        <fullName evidence="9">CRISPR-associated protein Cas1</fullName>
    </submittedName>
</protein>
<dbReference type="GO" id="GO:0004519">
    <property type="term" value="F:endonuclease activity"/>
    <property type="evidence" value="ECO:0007669"/>
    <property type="project" value="UniProtKB-KW"/>
</dbReference>
<dbReference type="Pfam" id="PF01867">
    <property type="entry name" value="Cas_Cas1"/>
    <property type="match status" value="1"/>
</dbReference>
<dbReference type="InterPro" id="IPR042206">
    <property type="entry name" value="CRISPR-assoc_Cas1_C"/>
</dbReference>
<evidence type="ECO:0000256" key="1">
    <source>
        <dbReference type="ARBA" id="ARBA00022722"/>
    </source>
</evidence>
<keyword evidence="5" id="KW-0460">Magnesium</keyword>
<comment type="caution">
    <text evidence="9">The sequence shown here is derived from an EMBL/GenBank/DDBJ whole genome shotgun (WGS) entry which is preliminary data.</text>
</comment>
<dbReference type="GO" id="GO:0043571">
    <property type="term" value="P:maintenance of CRISPR repeat elements"/>
    <property type="evidence" value="ECO:0007669"/>
    <property type="project" value="InterPro"/>
</dbReference>
<dbReference type="GO" id="GO:0003677">
    <property type="term" value="F:DNA binding"/>
    <property type="evidence" value="ECO:0007669"/>
    <property type="project" value="UniProtKB-KW"/>
</dbReference>
<evidence type="ECO:0000256" key="8">
    <source>
        <dbReference type="ARBA" id="ARBA00023211"/>
    </source>
</evidence>
<keyword evidence="2" id="KW-0479">Metal-binding</keyword>
<keyword evidence="8" id="KW-0464">Manganese</keyword>
<dbReference type="PANTHER" id="PTHR34353">
    <property type="entry name" value="CRISPR-ASSOCIATED ENDONUCLEASE CAS1 1"/>
    <property type="match status" value="1"/>
</dbReference>